<feature type="region of interest" description="Disordered" evidence="3">
    <location>
        <begin position="890"/>
        <end position="988"/>
    </location>
</feature>
<feature type="compositionally biased region" description="Low complexity" evidence="3">
    <location>
        <begin position="1"/>
        <end position="16"/>
    </location>
</feature>
<comment type="caution">
    <text evidence="5">The sequence shown here is derived from an EMBL/GenBank/DDBJ whole genome shotgun (WGS) entry which is preliminary data.</text>
</comment>
<dbReference type="Proteomes" id="UP000217199">
    <property type="component" value="Unassembled WGS sequence"/>
</dbReference>
<reference evidence="5 6" key="1">
    <citation type="journal article" date="2017" name="Mol. Ecol.">
        <title>Comparative and population genomic landscape of Phellinus noxius: A hypervariable fungus causing root rot in trees.</title>
        <authorList>
            <person name="Chung C.L."/>
            <person name="Lee T.J."/>
            <person name="Akiba M."/>
            <person name="Lee H.H."/>
            <person name="Kuo T.H."/>
            <person name="Liu D."/>
            <person name="Ke H.M."/>
            <person name="Yokoi T."/>
            <person name="Roa M.B."/>
            <person name="Lu M.J."/>
            <person name="Chang Y.Y."/>
            <person name="Ann P.J."/>
            <person name="Tsai J.N."/>
            <person name="Chen C.Y."/>
            <person name="Tzean S.S."/>
            <person name="Ota Y."/>
            <person name="Hattori T."/>
            <person name="Sahashi N."/>
            <person name="Liou R.F."/>
            <person name="Kikuchi T."/>
            <person name="Tsai I.J."/>
        </authorList>
    </citation>
    <scope>NUCLEOTIDE SEQUENCE [LARGE SCALE GENOMIC DNA]</scope>
    <source>
        <strain evidence="5 6">FFPRI411160</strain>
    </source>
</reference>
<evidence type="ECO:0000256" key="2">
    <source>
        <dbReference type="ARBA" id="ARBA00023306"/>
    </source>
</evidence>
<keyword evidence="2" id="KW-0131">Cell cycle</keyword>
<evidence type="ECO:0000256" key="1">
    <source>
        <dbReference type="ARBA" id="ARBA00022618"/>
    </source>
</evidence>
<dbReference type="SMART" id="SM00233">
    <property type="entry name" value="PH"/>
    <property type="match status" value="1"/>
</dbReference>
<feature type="compositionally biased region" description="Basic and acidic residues" evidence="3">
    <location>
        <begin position="543"/>
        <end position="560"/>
    </location>
</feature>
<feature type="compositionally biased region" description="Polar residues" evidence="3">
    <location>
        <begin position="483"/>
        <end position="516"/>
    </location>
</feature>
<feature type="compositionally biased region" description="Basic and acidic residues" evidence="3">
    <location>
        <begin position="191"/>
        <end position="202"/>
    </location>
</feature>
<feature type="region of interest" description="Disordered" evidence="3">
    <location>
        <begin position="333"/>
        <end position="363"/>
    </location>
</feature>
<dbReference type="GO" id="GO:0005525">
    <property type="term" value="F:GTP binding"/>
    <property type="evidence" value="ECO:0007669"/>
    <property type="project" value="TreeGrafter"/>
</dbReference>
<evidence type="ECO:0000256" key="3">
    <source>
        <dbReference type="SAM" id="MobiDB-lite"/>
    </source>
</evidence>
<keyword evidence="1" id="KW-0132">Cell division</keyword>
<dbReference type="SUPFAM" id="SSF50729">
    <property type="entry name" value="PH domain-like"/>
    <property type="match status" value="1"/>
</dbReference>
<dbReference type="STRING" id="2282107.A0A286UXF8"/>
<feature type="compositionally biased region" description="Low complexity" evidence="3">
    <location>
        <begin position="220"/>
        <end position="229"/>
    </location>
</feature>
<evidence type="ECO:0000313" key="5">
    <source>
        <dbReference type="EMBL" id="PAV24241.1"/>
    </source>
</evidence>
<dbReference type="PROSITE" id="PS50003">
    <property type="entry name" value="PH_DOMAIN"/>
    <property type="match status" value="1"/>
</dbReference>
<feature type="compositionally biased region" description="Basic and acidic residues" evidence="3">
    <location>
        <begin position="449"/>
        <end position="460"/>
    </location>
</feature>
<dbReference type="InParanoid" id="A0A286UXF8"/>
<proteinExistence type="predicted"/>
<gene>
    <name evidence="5" type="ORF">PNOK_0130900</name>
</gene>
<dbReference type="PANTHER" id="PTHR36100">
    <property type="entry name" value="BUD SITE SELECTION PROTEIN 4"/>
    <property type="match status" value="1"/>
</dbReference>
<feature type="region of interest" description="Disordered" evidence="3">
    <location>
        <begin position="710"/>
        <end position="745"/>
    </location>
</feature>
<name>A0A286UXF8_9AGAM</name>
<dbReference type="InterPro" id="IPR052007">
    <property type="entry name" value="Bud4"/>
</dbReference>
<protein>
    <submittedName>
        <fullName evidence="5">Gtp binding protein</fullName>
    </submittedName>
</protein>
<dbReference type="GO" id="GO:0051301">
    <property type="term" value="P:cell division"/>
    <property type="evidence" value="ECO:0007669"/>
    <property type="project" value="UniProtKB-KW"/>
</dbReference>
<dbReference type="PANTHER" id="PTHR36100:SF1">
    <property type="entry name" value="BUD SITE SELECTION PROTEIN 4"/>
    <property type="match status" value="1"/>
</dbReference>
<dbReference type="Gene3D" id="2.30.29.30">
    <property type="entry name" value="Pleckstrin-homology domain (PH domain)/Phosphotyrosine-binding domain (PTB)"/>
    <property type="match status" value="1"/>
</dbReference>
<sequence>MPPPTSSSSSTSIPLRPRSDRMKDEIIKESSAGWQGSTTPLRIVKREGMPTPLTSNRVSHLIPRRSSGSYKAAARNNLVSSSPFKSGKPMGLAPAGSGQKRSLFGVGGANVNANTQKSGPTPRKASGEKRPRPDSLIQQAEHENALRVNEIGTRRRQSKSFLGLKEKEPVSKSPFLLGKDSDSDQIGQEDEIGRIDGGDERLNMPIAIEFPTRPDDDSTSPETTETDSSVNSREHKYAADPQPPLPEPPLPYPVRPPEHRSTPSPSFERRSPGPSALQGSPARSSLVQKPRLLGPRSRSLSTMASGSPIEIPVRQRRKTVTFDERCDVVEFDRESHEDAVFDTDDDDAYGAPEPHNNQDSSLDSINFSAEDELHQAQMAFSAQPMVTLNDPEKFEQSLTGLVDSMMEEVTGLNEPSTPETHSGSFSRIAEDPDLSIGGAEGGIPLGRSHHVDRMREHQYDFPDNGPIPPPNFSPRRDFEDDQSSFPNFSNSTPQHHSHASPRTPSNHGTPMNTSYGSYGKVPVPSLPPDTECAEDGMPLGRTHHADRVRAARESGGDLDVKMLPPSPSPAKPIQRRCSDPNSAQDLVPRFDLGELQASSPRARRGRELPDDDVFGSHDVQQDLLEELEFENPDIDADLLSNTSIASFHEFPPDATSSFYGQTDDENAIVTELHMPESQNVLPGNLIGDTGVKDTTNSEPVSRVTSPMVVDRSLPASPTTRSEAEQRMDISLNFNTNDTRDWDMDLDNNERDESVQHDVPQSPSFKSTQRPISAMIDFSQPGVDIAEMDMRSALDRLVDDVSIAGGVEPPTSANVSIRDRSGVSVSDGDLSMAESEMITEESMELLASLRESVRGAPQLPELSIPENLPLSRAASGIAHVASTPGAGPVPVLVLNTELSPPPPPVPPKSPATPTTPGKSARESRDEMIKEKRREARARESGEYFVPPRRDAAGNLLDESPDRRRRSSGRPKPRRSLSTGVAEDLMDDGPAAKRRISTLRNQRGGVLGMPLENDDDLFSNSVERELKELAKKGNPSKKKTYELLEHETVYASSSQDESLGTPNLPEEVANKAWRTFRRTSDMNKGEYAQELADLRAKEKGKSTGRVFVKVVRVKGLSVPVPQNQTVFTCTLFNGIHNVTTPEMKLDYNARIDQEFELIEHAKLEFTISLKVRKDPHIQQQYKTLQAPTIPTSSPALSVPHKTRLFGNIFGSSPKKPKPPISHQRAQTDPLVPFVMQENLARYLTQDGVLGRTFVKFKDIAPYCDTKLMETSFTFFGQRLSAPGEGGGAGGTSVPKPIGELVLQVFRLPPLPGIPTDRIPMSLDECLKGLHQAKWHRQTYFEGTLTQLGGDCSTWRRRSLRLVGATLIAFNDVTKRAMAKIDLKKAIAIQDDQDPEHASKQRDVDDFDAMYGVERSFRLIFPANEEITFFADTDEEKAKWLEMFRAIIGRFPPLPLWAELVLQRQEQAAPPLPISTNSK</sequence>
<dbReference type="InterPro" id="IPR001849">
    <property type="entry name" value="PH_domain"/>
</dbReference>
<organism evidence="5 6">
    <name type="scientific">Pyrrhoderma noxium</name>
    <dbReference type="NCBI Taxonomy" id="2282107"/>
    <lineage>
        <taxon>Eukaryota</taxon>
        <taxon>Fungi</taxon>
        <taxon>Dikarya</taxon>
        <taxon>Basidiomycota</taxon>
        <taxon>Agaricomycotina</taxon>
        <taxon>Agaricomycetes</taxon>
        <taxon>Hymenochaetales</taxon>
        <taxon>Hymenochaetaceae</taxon>
        <taxon>Pyrrhoderma</taxon>
    </lineage>
</organism>
<feature type="compositionally biased region" description="Polar residues" evidence="3">
    <location>
        <begin position="277"/>
        <end position="287"/>
    </location>
</feature>
<feature type="compositionally biased region" description="Basic and acidic residues" evidence="3">
    <location>
        <begin position="256"/>
        <end position="271"/>
    </location>
</feature>
<feature type="compositionally biased region" description="Basic and acidic residues" evidence="3">
    <location>
        <begin position="918"/>
        <end position="950"/>
    </location>
</feature>
<keyword evidence="6" id="KW-1185">Reference proteome</keyword>
<feature type="domain" description="PH" evidence="4">
    <location>
        <begin position="1335"/>
        <end position="1446"/>
    </location>
</feature>
<feature type="region of interest" description="Disordered" evidence="3">
    <location>
        <begin position="63"/>
        <end position="308"/>
    </location>
</feature>
<feature type="region of interest" description="Disordered" evidence="3">
    <location>
        <begin position="409"/>
        <end position="614"/>
    </location>
</feature>
<feature type="region of interest" description="Disordered" evidence="3">
    <location>
        <begin position="1"/>
        <end position="22"/>
    </location>
</feature>
<accession>A0A286UXF8</accession>
<dbReference type="EMBL" id="NBII01000001">
    <property type="protein sequence ID" value="PAV24241.1"/>
    <property type="molecule type" value="Genomic_DNA"/>
</dbReference>
<feature type="compositionally biased region" description="Pro residues" evidence="3">
    <location>
        <begin position="241"/>
        <end position="255"/>
    </location>
</feature>
<feature type="compositionally biased region" description="Basic residues" evidence="3">
    <location>
        <begin position="961"/>
        <end position="973"/>
    </location>
</feature>
<evidence type="ECO:0000313" key="6">
    <source>
        <dbReference type="Proteomes" id="UP000217199"/>
    </source>
</evidence>
<dbReference type="Pfam" id="PF00169">
    <property type="entry name" value="PH"/>
    <property type="match status" value="1"/>
</dbReference>
<dbReference type="InterPro" id="IPR011993">
    <property type="entry name" value="PH-like_dom_sf"/>
</dbReference>
<evidence type="ECO:0000259" key="4">
    <source>
        <dbReference type="PROSITE" id="PS50003"/>
    </source>
</evidence>
<dbReference type="OrthoDB" id="2123378at2759"/>
<feature type="compositionally biased region" description="Polar residues" evidence="3">
    <location>
        <begin position="413"/>
        <end position="425"/>
    </location>
</feature>
<feature type="compositionally biased region" description="Pro residues" evidence="3">
    <location>
        <begin position="898"/>
        <end position="909"/>
    </location>
</feature>